<dbReference type="EMBL" id="CP051128">
    <property type="protein sequence ID" value="QIZ08380.1"/>
    <property type="molecule type" value="Genomic_DNA"/>
</dbReference>
<reference evidence="1 2" key="1">
    <citation type="submission" date="2020-04" db="EMBL/GenBank/DDBJ databases">
        <title>Genome-Wide Identification of 5-Methylcytosine Sites in Bacterial Genomes By High-Throughput Sequencing of MspJI Restriction Fragments.</title>
        <authorList>
            <person name="Wu V."/>
        </authorList>
    </citation>
    <scope>NUCLEOTIDE SEQUENCE [LARGE SCALE GENOMIC DNA]</scope>
    <source>
        <strain evidence="1 2">S2</strain>
    </source>
</reference>
<name>A0A6H1P463_PRIMG</name>
<dbReference type="AlphaFoldDB" id="A0A6H1P463"/>
<proteinExistence type="predicted"/>
<reference evidence="1 2" key="2">
    <citation type="submission" date="2020-04" db="EMBL/GenBank/DDBJ databases">
        <authorList>
            <person name="Fomenkov A."/>
            <person name="Anton B.P."/>
            <person name="Roberts R.J."/>
        </authorList>
    </citation>
    <scope>NUCLEOTIDE SEQUENCE [LARGE SCALE GENOMIC DNA]</scope>
    <source>
        <strain evidence="1 2">S2</strain>
    </source>
</reference>
<dbReference type="Proteomes" id="UP000501868">
    <property type="component" value="Chromosome"/>
</dbReference>
<gene>
    <name evidence="1" type="ORF">HFZ78_18030</name>
</gene>
<accession>A0A6H1P463</accession>
<sequence>MKKKSIIIIVFSSILLLTGVAFFSFFRFVHLSNPIEIDGVSWDTRTEGKKEIVYHIRNKGLTSITIKEVTLNHGKQPKELALGISYSGHLVQPGTDDPMIKFMKIDAAPINPMLNPKEITEAINRKENTPFYYGIKVEFYQEPIKSMTVKYMYFGFLVTKKYNLEELWSVEN</sequence>
<protein>
    <submittedName>
        <fullName evidence="1">Uncharacterized protein</fullName>
    </submittedName>
</protein>
<organism evidence="1 2">
    <name type="scientific">Priestia megaterium</name>
    <name type="common">Bacillus megaterium</name>
    <dbReference type="NCBI Taxonomy" id="1404"/>
    <lineage>
        <taxon>Bacteria</taxon>
        <taxon>Bacillati</taxon>
        <taxon>Bacillota</taxon>
        <taxon>Bacilli</taxon>
        <taxon>Bacillales</taxon>
        <taxon>Bacillaceae</taxon>
        <taxon>Priestia</taxon>
    </lineage>
</organism>
<evidence type="ECO:0000313" key="1">
    <source>
        <dbReference type="EMBL" id="QIZ08380.1"/>
    </source>
</evidence>
<evidence type="ECO:0000313" key="2">
    <source>
        <dbReference type="Proteomes" id="UP000501868"/>
    </source>
</evidence>